<dbReference type="GO" id="GO:0006749">
    <property type="term" value="P:glutathione metabolic process"/>
    <property type="evidence" value="ECO:0007669"/>
    <property type="project" value="TreeGrafter"/>
</dbReference>
<proteinExistence type="predicted"/>
<protein>
    <submittedName>
        <fullName evidence="2">Hydantoinase B/oxoprolinase family protein</fullName>
    </submittedName>
    <submittedName>
        <fullName evidence="3">N-methylhydantoinase B</fullName>
    </submittedName>
</protein>
<feature type="domain" description="Hydantoinase B/oxoprolinase" evidence="1">
    <location>
        <begin position="9"/>
        <end position="530"/>
    </location>
</feature>
<organism evidence="3 4">
    <name type="scientific">Gluconacetobacter liquefaciens</name>
    <name type="common">Acetobacter liquefaciens</name>
    <dbReference type="NCBI Taxonomy" id="89584"/>
    <lineage>
        <taxon>Bacteria</taxon>
        <taxon>Pseudomonadati</taxon>
        <taxon>Pseudomonadota</taxon>
        <taxon>Alphaproteobacteria</taxon>
        <taxon>Acetobacterales</taxon>
        <taxon>Acetobacteraceae</taxon>
        <taxon>Gluconacetobacter</taxon>
    </lineage>
</organism>
<dbReference type="Proteomes" id="UP000254958">
    <property type="component" value="Unassembled WGS sequence"/>
</dbReference>
<dbReference type="Pfam" id="PF02538">
    <property type="entry name" value="Hydantoinase_B"/>
    <property type="match status" value="1"/>
</dbReference>
<comment type="caution">
    <text evidence="3">The sequence shown here is derived from an EMBL/GenBank/DDBJ whole genome shotgun (WGS) entry which is preliminary data.</text>
</comment>
<evidence type="ECO:0000313" key="4">
    <source>
        <dbReference type="Proteomes" id="UP000254958"/>
    </source>
</evidence>
<dbReference type="AlphaFoldDB" id="A0A370G437"/>
<evidence type="ECO:0000313" key="5">
    <source>
        <dbReference type="Proteomes" id="UP000562982"/>
    </source>
</evidence>
<sequence>MSDAARPADSVGMEVFSNRLLSITEVMAIHMMKSSFSAQIKERRDFSVGIFDAEGRLLAQGTHIPLHLGSLLGAVETTLARVALSEMRDGDSFICNDPYLAGGTHLPDIAIVTPVFHAGAIVAFVANIGHHTDVGGVVPGSIAAGAKSIFEEGIRLPVVRIAQDWEVDPNLLAVIAANSRLQDERALDLRVQVTVNRLGCEQTRALFERMGVANAQAAVQDLLAYTTHRLIRHVAALPRDRCTFESWLDDDGIGGAPVKIVATVWHDGGVLNVDFAGTDGQVAGAMNVSENALRASVYYCVKALLDPDLMPNSGLFDAVRVMVPPRSVVSPHFPAACGARSITCQKVARAVFGAFRGLLPAEHVIASSNDVLPVISLSGSHPDSGAYYVYAEAVGGGAGATGHHDGMDAVQVHVTNSLNLPSEVLEIEFPLLVEEYGLAVDSGGSGRHRGGLGIVRQLRILCDDTVLSVRSDSHKFGADGVHGGGMGAGGALTLHENGNIRTMPSKVDAMALSAGTVVRFATPGGGGFGPSHTRAAAALARDLKNGVVTREAAAKDYGDVLKVADDMDV</sequence>
<accession>A0A370G437</accession>
<dbReference type="RefSeq" id="WP_114728177.1">
    <property type="nucleotide sequence ID" value="NZ_BJMI01000024.1"/>
</dbReference>
<evidence type="ECO:0000313" key="3">
    <source>
        <dbReference type="EMBL" id="RDI36823.1"/>
    </source>
</evidence>
<gene>
    <name evidence="3" type="ORF">C7453_108115</name>
    <name evidence="2" type="ORF">HLH32_12970</name>
</gene>
<evidence type="ECO:0000313" key="2">
    <source>
        <dbReference type="EMBL" id="MBB2187278.1"/>
    </source>
</evidence>
<dbReference type="InterPro" id="IPR003692">
    <property type="entry name" value="Hydantoinase_B"/>
</dbReference>
<dbReference type="EMBL" id="QQAW01000008">
    <property type="protein sequence ID" value="RDI36823.1"/>
    <property type="molecule type" value="Genomic_DNA"/>
</dbReference>
<dbReference type="EMBL" id="JABEQI010000007">
    <property type="protein sequence ID" value="MBB2187278.1"/>
    <property type="molecule type" value="Genomic_DNA"/>
</dbReference>
<dbReference type="PANTHER" id="PTHR11365">
    <property type="entry name" value="5-OXOPROLINASE RELATED"/>
    <property type="match status" value="1"/>
</dbReference>
<dbReference type="OrthoDB" id="9761586at2"/>
<dbReference type="PANTHER" id="PTHR11365:SF23">
    <property type="entry name" value="HYPOTHETICAL 5-OXOPROLINASE (EUROFUNG)-RELATED"/>
    <property type="match status" value="1"/>
</dbReference>
<reference evidence="2 5" key="2">
    <citation type="submission" date="2020-04" db="EMBL/GenBank/DDBJ databases">
        <title>Description of novel Gluconacetobacter.</title>
        <authorList>
            <person name="Sombolestani A."/>
        </authorList>
    </citation>
    <scope>NUCLEOTIDE SEQUENCE [LARGE SCALE GENOMIC DNA]</scope>
    <source>
        <strain evidence="2 5">LMG 1382</strain>
    </source>
</reference>
<name>A0A370G437_GLULI</name>
<evidence type="ECO:0000259" key="1">
    <source>
        <dbReference type="Pfam" id="PF02538"/>
    </source>
</evidence>
<keyword evidence="4" id="KW-1185">Reference proteome</keyword>
<reference evidence="3 4" key="1">
    <citation type="submission" date="2018-07" db="EMBL/GenBank/DDBJ databases">
        <title>Genomic Encyclopedia of Type Strains, Phase IV (KMG-IV): sequencing the most valuable type-strain genomes for metagenomic binning, comparative biology and taxonomic classification.</title>
        <authorList>
            <person name="Goeker M."/>
        </authorList>
    </citation>
    <scope>NUCLEOTIDE SEQUENCE [LARGE SCALE GENOMIC DNA]</scope>
    <source>
        <strain evidence="3 4">DSM 5603</strain>
    </source>
</reference>
<dbReference type="GO" id="GO:0005829">
    <property type="term" value="C:cytosol"/>
    <property type="evidence" value="ECO:0007669"/>
    <property type="project" value="TreeGrafter"/>
</dbReference>
<dbReference type="Proteomes" id="UP000562982">
    <property type="component" value="Unassembled WGS sequence"/>
</dbReference>
<dbReference type="InterPro" id="IPR045079">
    <property type="entry name" value="Oxoprolinase-like"/>
</dbReference>
<dbReference type="GO" id="GO:0017168">
    <property type="term" value="F:5-oxoprolinase (ATP-hydrolyzing) activity"/>
    <property type="evidence" value="ECO:0007669"/>
    <property type="project" value="TreeGrafter"/>
</dbReference>